<dbReference type="EMBL" id="PISJ01000013">
    <property type="protein sequence ID" value="PKF33421.1"/>
    <property type="molecule type" value="Genomic_DNA"/>
</dbReference>
<accession>A0A2N0WEW0</accession>
<protein>
    <recommendedName>
        <fullName evidence="4">Lipoprotein</fullName>
    </recommendedName>
</protein>
<organism evidence="2 3">
    <name type="scientific">Acinetobacter proteolyticus</name>
    <dbReference type="NCBI Taxonomy" id="1776741"/>
    <lineage>
        <taxon>Bacteria</taxon>
        <taxon>Pseudomonadati</taxon>
        <taxon>Pseudomonadota</taxon>
        <taxon>Gammaproteobacteria</taxon>
        <taxon>Moraxellales</taxon>
        <taxon>Moraxellaceae</taxon>
        <taxon>Acinetobacter</taxon>
    </lineage>
</organism>
<keyword evidence="1" id="KW-0732">Signal</keyword>
<sequence length="300" mass="33683">MKKLLTLCLAQIILISGCVTVSSETSLNTNNSIEEYTEAKGYKVQLEEKYKGKSLTRDYVYSPNDIKDFPAAIILLTNKWYSKEASMEICKRFVQLAPSVDKKKEFVTYWLVDKKKLKASESNCGYLSSMYNYDAATIELYRIFKGRLENKNIIKNVYGKMTIRGPYIAIYEDEKRDTDLVIDLNRLGPKSTEYFLKNWSKILEEIEDRGSVKNPSAVIETAIENDKTLSDKEKEDLKDNLILWGKAGVCVGLAAAAATTTIAAIPDIKDMTLDIALTSGTEIKKKTGGFCGAIPEIVNK</sequence>
<proteinExistence type="predicted"/>
<dbReference type="AlphaFoldDB" id="A0A2N0WEW0"/>
<evidence type="ECO:0000256" key="1">
    <source>
        <dbReference type="SAM" id="SignalP"/>
    </source>
</evidence>
<dbReference type="RefSeq" id="WP_101236597.1">
    <property type="nucleotide sequence ID" value="NZ_PISJ01000013.1"/>
</dbReference>
<gene>
    <name evidence="2" type="ORF">CW311_11505</name>
</gene>
<dbReference type="PROSITE" id="PS51257">
    <property type="entry name" value="PROKAR_LIPOPROTEIN"/>
    <property type="match status" value="1"/>
</dbReference>
<dbReference type="Proteomes" id="UP000233553">
    <property type="component" value="Unassembled WGS sequence"/>
</dbReference>
<feature type="chain" id="PRO_5014612154" description="Lipoprotein" evidence="1">
    <location>
        <begin position="22"/>
        <end position="300"/>
    </location>
</feature>
<evidence type="ECO:0008006" key="4">
    <source>
        <dbReference type="Google" id="ProtNLM"/>
    </source>
</evidence>
<feature type="signal peptide" evidence="1">
    <location>
        <begin position="1"/>
        <end position="21"/>
    </location>
</feature>
<comment type="caution">
    <text evidence="2">The sequence shown here is derived from an EMBL/GenBank/DDBJ whole genome shotgun (WGS) entry which is preliminary data.</text>
</comment>
<name>A0A2N0WEW0_9GAMM</name>
<evidence type="ECO:0000313" key="3">
    <source>
        <dbReference type="Proteomes" id="UP000233553"/>
    </source>
</evidence>
<reference evidence="2 3" key="1">
    <citation type="submission" date="2017-12" db="EMBL/GenBank/DDBJ databases">
        <title>Draft Genome sequences of multiple microbial strains isolated from spacecraft associated surfaces.</title>
        <authorList>
            <person name="Seuylemezian A."/>
            <person name="Vaishampayan P."/>
            <person name="Venkateswaran K."/>
        </authorList>
    </citation>
    <scope>NUCLEOTIDE SEQUENCE [LARGE SCALE GENOMIC DNA]</scope>
    <source>
        <strain evidence="2 3">2P01AA</strain>
    </source>
</reference>
<evidence type="ECO:0000313" key="2">
    <source>
        <dbReference type="EMBL" id="PKF33421.1"/>
    </source>
</evidence>